<proteinExistence type="predicted"/>
<dbReference type="EMBL" id="JQ418541">
    <property type="protein sequence ID" value="AFK90357.1"/>
    <property type="molecule type" value="Genomic_DNA"/>
</dbReference>
<protein>
    <submittedName>
        <fullName evidence="1">Uncharacterized protein</fullName>
    </submittedName>
</protein>
<sequence>MVFYGGCDYSVLHKDTCVNTVYAWLSCSLNAYPVNGSRVWQMI</sequence>
<dbReference type="AlphaFoldDB" id="I3W430"/>
<keyword evidence="1" id="KW-0614">Plasmid</keyword>
<evidence type="ECO:0000313" key="1">
    <source>
        <dbReference type="EMBL" id="AFK90357.1"/>
    </source>
</evidence>
<organism evidence="1">
    <name type="scientific">Salmonella enterica subsp. salamae</name>
    <dbReference type="NCBI Taxonomy" id="59202"/>
    <lineage>
        <taxon>Bacteria</taxon>
        <taxon>Pseudomonadati</taxon>
        <taxon>Pseudomonadota</taxon>
        <taxon>Gammaproteobacteria</taxon>
        <taxon>Enterobacterales</taxon>
        <taxon>Enterobacteriaceae</taxon>
        <taxon>Salmonella</taxon>
    </lineage>
</organism>
<reference evidence="1" key="1">
    <citation type="submission" date="2012-01" db="EMBL/GenBank/DDBJ databases">
        <authorList>
            <person name="Summers A.O."/>
            <person name="Wireman J."/>
            <person name="Williams L.E."/>
        </authorList>
    </citation>
    <scope>NUCLEOTIDE SEQUENCE</scope>
    <source>
        <strain evidence="1">SGSC3045</strain>
        <plasmid evidence="1">pSGSC3045-121</plasmid>
    </source>
</reference>
<geneLocation type="plasmid" evidence="1">
    <name>pSGSC3045-121</name>
</geneLocation>
<name>I3W430_SALER</name>
<accession>I3W430</accession>